<keyword evidence="3 5" id="KW-0808">Transferase</keyword>
<dbReference type="eggNOG" id="COG0438">
    <property type="taxonomic scope" value="Bacteria"/>
</dbReference>
<evidence type="ECO:0000256" key="1">
    <source>
        <dbReference type="ARBA" id="ARBA00009481"/>
    </source>
</evidence>
<dbReference type="Gene3D" id="3.40.50.2000">
    <property type="entry name" value="Glycogen Phosphorylase B"/>
    <property type="match status" value="2"/>
</dbReference>
<protein>
    <submittedName>
        <fullName evidence="5">Glycosyl transferase group 1</fullName>
    </submittedName>
</protein>
<dbReference type="PANTHER" id="PTHR12526:SF640">
    <property type="entry name" value="COLANIC ACID BIOSYNTHESIS GLYCOSYLTRANSFERASE WCAL-RELATED"/>
    <property type="match status" value="1"/>
</dbReference>
<name>A0A0H3FGJ6_RAHSY</name>
<evidence type="ECO:0000313" key="5">
    <source>
        <dbReference type="EMBL" id="ADW75183.1"/>
    </source>
</evidence>
<reference evidence="5 6" key="2">
    <citation type="journal article" date="2012" name="J. Bacteriol.">
        <title>Complete Genome Sequence of Rahnella sp. Strain Y9602, a Gammaproteobacterium Isolate from Metal- and Radionuclide-Contaminated Soil.</title>
        <authorList>
            <person name="Martinez R.J."/>
            <person name="Bruce D."/>
            <person name="Detter C."/>
            <person name="Goodwin L.A."/>
            <person name="Han J."/>
            <person name="Han C.S."/>
            <person name="Held B."/>
            <person name="Land M.L."/>
            <person name="Mikhailova N."/>
            <person name="Nolan M."/>
            <person name="Pennacchio L."/>
            <person name="Pitluck S."/>
            <person name="Tapia R."/>
            <person name="Woyke T."/>
            <person name="Sobecky P.A."/>
        </authorList>
    </citation>
    <scope>NUCLEOTIDE SEQUENCE [LARGE SCALE GENOMIC DNA]</scope>
    <source>
        <strain evidence="5 6">Y9602</strain>
    </source>
</reference>
<dbReference type="EMBL" id="CP002505">
    <property type="protein sequence ID" value="ADW75183.1"/>
    <property type="molecule type" value="Genomic_DNA"/>
</dbReference>
<feature type="domain" description="Glycosyl transferase family 1" evidence="4">
    <location>
        <begin position="222"/>
        <end position="372"/>
    </location>
</feature>
<evidence type="ECO:0000313" key="6">
    <source>
        <dbReference type="Proteomes" id="UP000007257"/>
    </source>
</evidence>
<dbReference type="PANTHER" id="PTHR12526">
    <property type="entry name" value="GLYCOSYLTRANSFERASE"/>
    <property type="match status" value="1"/>
</dbReference>
<dbReference type="KEGG" id="rah:Rahaq_3593"/>
<reference evidence="6" key="1">
    <citation type="submission" date="2011-01" db="EMBL/GenBank/DDBJ databases">
        <title>Complete sequence of chromosome of Rahnella sp. Y9602.</title>
        <authorList>
            <consortium name="US DOE Joint Genome Institute"/>
            <person name="Lucas S."/>
            <person name="Copeland A."/>
            <person name="Lapidus A."/>
            <person name="Cheng J.-F."/>
            <person name="Goodwin L."/>
            <person name="Pitluck S."/>
            <person name="Lu M."/>
            <person name="Detter J.C."/>
            <person name="Han C."/>
            <person name="Tapia R."/>
            <person name="Land M."/>
            <person name="Hauser L."/>
            <person name="Kyrpides N."/>
            <person name="Ivanova N."/>
            <person name="Ovchinnikova G."/>
            <person name="Pagani I."/>
            <person name="Sobecky P.A."/>
            <person name="Martinez R.J."/>
            <person name="Woyke T."/>
        </authorList>
    </citation>
    <scope>NUCLEOTIDE SEQUENCE [LARGE SCALE GENOMIC DNA]</scope>
    <source>
        <strain evidence="6">Y9602</strain>
    </source>
</reference>
<dbReference type="AlphaFoldDB" id="A0A0H3FGJ6"/>
<dbReference type="OrthoDB" id="4611853at2"/>
<evidence type="ECO:0000256" key="2">
    <source>
        <dbReference type="ARBA" id="ARBA00022676"/>
    </source>
</evidence>
<dbReference type="HOGENOM" id="CLU_009583_14_3_6"/>
<comment type="similarity">
    <text evidence="1">Belongs to the glycosyltransferase group 1 family. Glycosyltransferase 4 subfamily.</text>
</comment>
<evidence type="ECO:0000259" key="4">
    <source>
        <dbReference type="Pfam" id="PF00534"/>
    </source>
</evidence>
<sequence>MKVLFFLYKFPVLSETFILNQIAYFINNGCDVSIVSVFPGDIGIEHNVIKKFCLLNKVQYLLDKEPNGKVARILWRVKSLIPALLIPRVIKSINFKKYGYYSKVLLLPQILSKNKNSIQTDIIISHFGTTAVLASQLRRLGFLKGKLAAVFHGNEISQTRILNLFYDNYKELYDEAEFILPVSQLWANKIKAISGHDDNIHVIRMGISVEKFSFQPRTILVNTIRLLSIARLTEKKGISVAINACLLLKQNNIDFDYTIIGDGPLRKELESQVENLGLGDKIVFLGAQTQETVSQYLNNSDVFLLPSVTATDGDMEGIPVAIMEAMAIGIPVISTFHSGIPELIENRVSGFLVNENDAESIADVVIEIINEPTILFSICHNAKQKIDDEFDQDKSYSKMLNILSNRF</sequence>
<dbReference type="GO" id="GO:1901135">
    <property type="term" value="P:carbohydrate derivative metabolic process"/>
    <property type="evidence" value="ECO:0007669"/>
    <property type="project" value="UniProtKB-ARBA"/>
</dbReference>
<dbReference type="InterPro" id="IPR001296">
    <property type="entry name" value="Glyco_trans_1"/>
</dbReference>
<accession>A0A0H3FGJ6</accession>
<gene>
    <name evidence="5" type="ordered locus">Rahaq_3593</name>
</gene>
<dbReference type="Proteomes" id="UP000007257">
    <property type="component" value="Chromosome"/>
</dbReference>
<organism evidence="5 6">
    <name type="scientific">Rahnella sp. (strain Y9602)</name>
    <dbReference type="NCBI Taxonomy" id="2703885"/>
    <lineage>
        <taxon>Bacteria</taxon>
        <taxon>Pseudomonadati</taxon>
        <taxon>Pseudomonadota</taxon>
        <taxon>Gammaproteobacteria</taxon>
        <taxon>Enterobacterales</taxon>
        <taxon>Yersiniaceae</taxon>
        <taxon>Rahnella</taxon>
    </lineage>
</organism>
<dbReference type="RefSeq" id="WP_013576874.1">
    <property type="nucleotide sequence ID" value="NC_015061.1"/>
</dbReference>
<dbReference type="SUPFAM" id="SSF53756">
    <property type="entry name" value="UDP-Glycosyltransferase/glycogen phosphorylase"/>
    <property type="match status" value="1"/>
</dbReference>
<dbReference type="GO" id="GO:0016757">
    <property type="term" value="F:glycosyltransferase activity"/>
    <property type="evidence" value="ECO:0007669"/>
    <property type="project" value="UniProtKB-KW"/>
</dbReference>
<proteinExistence type="inferred from homology"/>
<keyword evidence="2" id="KW-0328">Glycosyltransferase</keyword>
<dbReference type="Pfam" id="PF00534">
    <property type="entry name" value="Glycos_transf_1"/>
    <property type="match status" value="1"/>
</dbReference>
<evidence type="ECO:0000256" key="3">
    <source>
        <dbReference type="ARBA" id="ARBA00022679"/>
    </source>
</evidence>